<evidence type="ECO:0000313" key="6">
    <source>
        <dbReference type="Proteomes" id="UP001375743"/>
    </source>
</evidence>
<dbReference type="InterPro" id="IPR045569">
    <property type="entry name" value="Metalloprtase-TldD/E_C"/>
</dbReference>
<organism evidence="5 6">
    <name type="scientific">Benzoatithermus flavus</name>
    <dbReference type="NCBI Taxonomy" id="3108223"/>
    <lineage>
        <taxon>Bacteria</taxon>
        <taxon>Pseudomonadati</taxon>
        <taxon>Pseudomonadota</taxon>
        <taxon>Alphaproteobacteria</taxon>
        <taxon>Geminicoccales</taxon>
        <taxon>Geminicoccaceae</taxon>
        <taxon>Benzoatithermus</taxon>
    </lineage>
</organism>
<feature type="domain" description="Metalloprotease TldD/E central" evidence="4">
    <location>
        <begin position="119"/>
        <end position="221"/>
    </location>
</feature>
<evidence type="ECO:0000259" key="4">
    <source>
        <dbReference type="Pfam" id="PF19290"/>
    </source>
</evidence>
<accession>A0ABU8XU04</accession>
<evidence type="ECO:0000256" key="1">
    <source>
        <dbReference type="ARBA" id="ARBA00005836"/>
    </source>
</evidence>
<name>A0ABU8XU04_9PROT</name>
<feature type="domain" description="Metalloprotease TldD/E N-terminal" evidence="2">
    <location>
        <begin position="23"/>
        <end position="87"/>
    </location>
</feature>
<evidence type="ECO:0000313" key="5">
    <source>
        <dbReference type="EMBL" id="MEK0083849.1"/>
    </source>
</evidence>
<dbReference type="InterPro" id="IPR035068">
    <property type="entry name" value="TldD/PmbA_N"/>
</dbReference>
<evidence type="ECO:0000259" key="3">
    <source>
        <dbReference type="Pfam" id="PF19289"/>
    </source>
</evidence>
<evidence type="ECO:0000259" key="2">
    <source>
        <dbReference type="Pfam" id="PF01523"/>
    </source>
</evidence>
<dbReference type="Proteomes" id="UP001375743">
    <property type="component" value="Unassembled WGS sequence"/>
</dbReference>
<reference evidence="5 6" key="1">
    <citation type="submission" date="2024-01" db="EMBL/GenBank/DDBJ databases">
        <title>Multi-omics insights into the function and evolution of sodium benzoate biodegradation pathways in Benzoatithermus flavus gen. nov., sp. nov. from hot spring.</title>
        <authorList>
            <person name="Hu C.-J."/>
            <person name="Li W.-J."/>
        </authorList>
    </citation>
    <scope>NUCLEOTIDE SEQUENCE [LARGE SCALE GENOMIC DNA]</scope>
    <source>
        <strain evidence="5 6">SYSU G07066</strain>
    </source>
</reference>
<dbReference type="PANTHER" id="PTHR43421">
    <property type="entry name" value="METALLOPROTEASE PMBA"/>
    <property type="match status" value="1"/>
</dbReference>
<dbReference type="EMBL" id="JBBLZC010000010">
    <property type="protein sequence ID" value="MEK0083849.1"/>
    <property type="molecule type" value="Genomic_DNA"/>
</dbReference>
<dbReference type="Pfam" id="PF19289">
    <property type="entry name" value="PmbA_TldD_3rd"/>
    <property type="match status" value="1"/>
</dbReference>
<dbReference type="SUPFAM" id="SSF111283">
    <property type="entry name" value="Putative modulator of DNA gyrase, PmbA/TldD"/>
    <property type="match status" value="1"/>
</dbReference>
<dbReference type="InterPro" id="IPR045570">
    <property type="entry name" value="Metalloprtase-TldD/E_cen_dom"/>
</dbReference>
<dbReference type="Gene3D" id="3.30.2290.10">
    <property type="entry name" value="PmbA/TldD superfamily"/>
    <property type="match status" value="1"/>
</dbReference>
<comment type="similarity">
    <text evidence="1">Belongs to the peptidase U62 family.</text>
</comment>
<keyword evidence="6" id="KW-1185">Reference proteome</keyword>
<protein>
    <submittedName>
        <fullName evidence="5">TldD/PmbA family protein</fullName>
    </submittedName>
</protein>
<dbReference type="Pfam" id="PF01523">
    <property type="entry name" value="PmbA_TldD_1st"/>
    <property type="match status" value="1"/>
</dbReference>
<dbReference type="Pfam" id="PF19290">
    <property type="entry name" value="PmbA_TldD_2nd"/>
    <property type="match status" value="1"/>
</dbReference>
<gene>
    <name evidence="5" type="ORF">U1T56_11870</name>
</gene>
<proteinExistence type="inferred from homology"/>
<dbReference type="InterPro" id="IPR047657">
    <property type="entry name" value="PmbA"/>
</dbReference>
<dbReference type="InterPro" id="IPR036059">
    <property type="entry name" value="TldD/PmbA_sf"/>
</dbReference>
<comment type="caution">
    <text evidence="5">The sequence shown here is derived from an EMBL/GenBank/DDBJ whole genome shotgun (WGS) entry which is preliminary data.</text>
</comment>
<dbReference type="PANTHER" id="PTHR43421:SF1">
    <property type="entry name" value="METALLOPROTEASE PMBA"/>
    <property type="match status" value="1"/>
</dbReference>
<sequence>MTDDSLLLEAVLAAATRAGADAADALLVERTSLGLSWRLGALEGLERKEERELGVRVLVGRRVATAATNRLDADSLRALSEEAVATARLLPEDPWAGLAAPEELAAGVLELDLADPAGEPAAESLQRAAATAEAAARAVPGVTNTDGASASWSAATVTLAATNGFSGSYRRTRFGLGVTVLAGSGTAMQRDHEYRQATHRADLPAPEAIGRTAGERTVRRLGPRKVATTRVPVVFEPRAAAGLLRHLAAAIGGEAVAAGRTFLENRLGQPVFGPGVTIVDDPLRPRGLASRPFDGEGIAGTRRKVIDGGVLTTWLLDLATARRLGLASTGHASRGGAALGSPGPTNFFLEPGVVGPETLIADIAAGFYVTEMMGVGVNTVTGDYSRGAAGFWIENGAIAYPVSEVTVAGNLAEMFARLVPASDLELRGAVDAPTLRIDGLVVAGR</sequence>
<dbReference type="RefSeq" id="WP_418159693.1">
    <property type="nucleotide sequence ID" value="NZ_JBBLZC010000010.1"/>
</dbReference>
<dbReference type="InterPro" id="IPR002510">
    <property type="entry name" value="Metalloprtase-TldD/E_N"/>
</dbReference>
<feature type="domain" description="Metalloprotease TldD/E C-terminal" evidence="3">
    <location>
        <begin position="229"/>
        <end position="444"/>
    </location>
</feature>